<organism evidence="2 3">
    <name type="scientific">Chrysochromulina tobinii</name>
    <dbReference type="NCBI Taxonomy" id="1460289"/>
    <lineage>
        <taxon>Eukaryota</taxon>
        <taxon>Haptista</taxon>
        <taxon>Haptophyta</taxon>
        <taxon>Prymnesiophyceae</taxon>
        <taxon>Prymnesiales</taxon>
        <taxon>Chrysochromulinaceae</taxon>
        <taxon>Chrysochromulina</taxon>
    </lineage>
</organism>
<dbReference type="AlphaFoldDB" id="A0A0M0JYG9"/>
<proteinExistence type="predicted"/>
<feature type="region of interest" description="Disordered" evidence="1">
    <location>
        <begin position="1"/>
        <end position="48"/>
    </location>
</feature>
<name>A0A0M0JYG9_9EUKA</name>
<reference evidence="3" key="1">
    <citation type="journal article" date="2015" name="PLoS Genet.">
        <title>Genome Sequence and Transcriptome Analyses of Chrysochromulina tobin: Metabolic Tools for Enhanced Algal Fitness in the Prominent Order Prymnesiales (Haptophyceae).</title>
        <authorList>
            <person name="Hovde B.T."/>
            <person name="Deodato C.R."/>
            <person name="Hunsperger H.M."/>
            <person name="Ryken S.A."/>
            <person name="Yost W."/>
            <person name="Jha R.K."/>
            <person name="Patterson J."/>
            <person name="Monnat R.J. Jr."/>
            <person name="Barlow S.B."/>
            <person name="Starkenburg S.R."/>
            <person name="Cattolico R.A."/>
        </authorList>
    </citation>
    <scope>NUCLEOTIDE SEQUENCE</scope>
    <source>
        <strain evidence="3">CCMP291</strain>
    </source>
</reference>
<evidence type="ECO:0000313" key="2">
    <source>
        <dbReference type="EMBL" id="KOO31357.1"/>
    </source>
</evidence>
<feature type="compositionally biased region" description="Basic and acidic residues" evidence="1">
    <location>
        <begin position="23"/>
        <end position="43"/>
    </location>
</feature>
<gene>
    <name evidence="2" type="ORF">Ctob_005372</name>
</gene>
<accession>A0A0M0JYG9</accession>
<evidence type="ECO:0000256" key="1">
    <source>
        <dbReference type="SAM" id="MobiDB-lite"/>
    </source>
</evidence>
<comment type="caution">
    <text evidence="2">The sequence shown here is derived from an EMBL/GenBank/DDBJ whole genome shotgun (WGS) entry which is preliminary data.</text>
</comment>
<dbReference type="Proteomes" id="UP000037460">
    <property type="component" value="Unassembled WGS sequence"/>
</dbReference>
<dbReference type="EMBL" id="JWZX01002034">
    <property type="protein sequence ID" value="KOO31357.1"/>
    <property type="molecule type" value="Genomic_DNA"/>
</dbReference>
<keyword evidence="3" id="KW-1185">Reference proteome</keyword>
<feature type="non-terminal residue" evidence="2">
    <location>
        <position position="153"/>
    </location>
</feature>
<evidence type="ECO:0000313" key="3">
    <source>
        <dbReference type="Proteomes" id="UP000037460"/>
    </source>
</evidence>
<protein>
    <submittedName>
        <fullName evidence="2">Uncharacterized protein</fullName>
    </submittedName>
</protein>
<sequence>MAPKPSGKTSPKKPTPGANTPKPGKDAAKSGKDESETVSHDDGPATFEAPKSIDEALQQIDFEGLPTTDTEAVISLLRKKCDDIVKIFAHYSKVSEWRTPSGVIDYGVAKTVELACRMRLSGFKKLIKEAGLELKVYDIGQMSRLFNLKGGAK</sequence>